<reference evidence="2 3" key="1">
    <citation type="journal article" date="2019" name="Commun. Biol.">
        <title>The bagworm genome reveals a unique fibroin gene that provides high tensile strength.</title>
        <authorList>
            <person name="Kono N."/>
            <person name="Nakamura H."/>
            <person name="Ohtoshi R."/>
            <person name="Tomita M."/>
            <person name="Numata K."/>
            <person name="Arakawa K."/>
        </authorList>
    </citation>
    <scope>NUCLEOTIDE SEQUENCE [LARGE SCALE GENOMIC DNA]</scope>
</reference>
<dbReference type="AlphaFoldDB" id="A0A4C1X6C4"/>
<proteinExistence type="predicted"/>
<comment type="caution">
    <text evidence="2">The sequence shown here is derived from an EMBL/GenBank/DDBJ whole genome shotgun (WGS) entry which is preliminary data.</text>
</comment>
<organism evidence="2 3">
    <name type="scientific">Eumeta variegata</name>
    <name type="common">Bagworm moth</name>
    <name type="synonym">Eumeta japonica</name>
    <dbReference type="NCBI Taxonomy" id="151549"/>
    <lineage>
        <taxon>Eukaryota</taxon>
        <taxon>Metazoa</taxon>
        <taxon>Ecdysozoa</taxon>
        <taxon>Arthropoda</taxon>
        <taxon>Hexapoda</taxon>
        <taxon>Insecta</taxon>
        <taxon>Pterygota</taxon>
        <taxon>Neoptera</taxon>
        <taxon>Endopterygota</taxon>
        <taxon>Lepidoptera</taxon>
        <taxon>Glossata</taxon>
        <taxon>Ditrysia</taxon>
        <taxon>Tineoidea</taxon>
        <taxon>Psychidae</taxon>
        <taxon>Oiketicinae</taxon>
        <taxon>Eumeta</taxon>
    </lineage>
</organism>
<accession>A0A4C1X6C4</accession>
<gene>
    <name evidence="2" type="ORF">EVAR_45518_1</name>
</gene>
<evidence type="ECO:0000313" key="3">
    <source>
        <dbReference type="Proteomes" id="UP000299102"/>
    </source>
</evidence>
<protein>
    <submittedName>
        <fullName evidence="2">Uncharacterized protein</fullName>
    </submittedName>
</protein>
<sequence>MLTSLRKTDGVELTEYYEIAVDSRLYIECGLEAEYKRNDTEVPRSIDDREIESCSKPRLCREKQTDFLAVLVVAAPSPISFNTVEDPNSIKKLLAGLKVIFNNRAPRPPPPLLPLPGARYDSDLIRYGELRFTGKTLKLRQVARGGGPAGLAPVKALHGDSSVSSS</sequence>
<dbReference type="EMBL" id="BGZK01000759">
    <property type="protein sequence ID" value="GBP59338.1"/>
    <property type="molecule type" value="Genomic_DNA"/>
</dbReference>
<keyword evidence="3" id="KW-1185">Reference proteome</keyword>
<dbReference type="Proteomes" id="UP000299102">
    <property type="component" value="Unassembled WGS sequence"/>
</dbReference>
<evidence type="ECO:0000313" key="2">
    <source>
        <dbReference type="EMBL" id="GBP59338.1"/>
    </source>
</evidence>
<feature type="region of interest" description="Disordered" evidence="1">
    <location>
        <begin position="146"/>
        <end position="166"/>
    </location>
</feature>
<evidence type="ECO:0000256" key="1">
    <source>
        <dbReference type="SAM" id="MobiDB-lite"/>
    </source>
</evidence>
<name>A0A4C1X6C4_EUMVA</name>